<evidence type="ECO:0000256" key="1">
    <source>
        <dbReference type="SAM" id="MobiDB-lite"/>
    </source>
</evidence>
<dbReference type="AlphaFoldDB" id="A0A1R3KME2"/>
<name>A0A1R3KME2_9ROSI</name>
<feature type="region of interest" description="Disordered" evidence="1">
    <location>
        <begin position="54"/>
        <end position="102"/>
    </location>
</feature>
<proteinExistence type="predicted"/>
<evidence type="ECO:0000256" key="2">
    <source>
        <dbReference type="SAM" id="SignalP"/>
    </source>
</evidence>
<evidence type="ECO:0000313" key="4">
    <source>
        <dbReference type="Proteomes" id="UP000187203"/>
    </source>
</evidence>
<evidence type="ECO:0000313" key="3">
    <source>
        <dbReference type="EMBL" id="OMP08250.1"/>
    </source>
</evidence>
<feature type="signal peptide" evidence="2">
    <location>
        <begin position="1"/>
        <end position="24"/>
    </location>
</feature>
<organism evidence="3 4">
    <name type="scientific">Corchorus olitorius</name>
    <dbReference type="NCBI Taxonomy" id="93759"/>
    <lineage>
        <taxon>Eukaryota</taxon>
        <taxon>Viridiplantae</taxon>
        <taxon>Streptophyta</taxon>
        <taxon>Embryophyta</taxon>
        <taxon>Tracheophyta</taxon>
        <taxon>Spermatophyta</taxon>
        <taxon>Magnoliopsida</taxon>
        <taxon>eudicotyledons</taxon>
        <taxon>Gunneridae</taxon>
        <taxon>Pentapetalae</taxon>
        <taxon>rosids</taxon>
        <taxon>malvids</taxon>
        <taxon>Malvales</taxon>
        <taxon>Malvaceae</taxon>
        <taxon>Grewioideae</taxon>
        <taxon>Apeibeae</taxon>
        <taxon>Corchorus</taxon>
    </lineage>
</organism>
<dbReference type="EMBL" id="AWUE01012829">
    <property type="protein sequence ID" value="OMP08250.1"/>
    <property type="molecule type" value="Genomic_DNA"/>
</dbReference>
<sequence>MASRVSRPLLIFCLPPWSILTAMATNSTAIPTAPNQKTQPSVRKRSRTLIINKCNVSSTSDRQGELPNSKSSSPMSAAIKTQPQASMVDLPPQPEPPKLENIAPPIQKKTLTMKKRKRLSITLLRRQEIQEDVLKIAEALGRTRGKRSKKPSRDHKRLLNSLFPGFEFIKPIS</sequence>
<feature type="chain" id="PRO_5013045682" evidence="2">
    <location>
        <begin position="25"/>
        <end position="173"/>
    </location>
</feature>
<protein>
    <submittedName>
        <fullName evidence="3">Uncharacterized protein</fullName>
    </submittedName>
</protein>
<dbReference type="Proteomes" id="UP000187203">
    <property type="component" value="Unassembled WGS sequence"/>
</dbReference>
<comment type="caution">
    <text evidence="3">The sequence shown here is derived from an EMBL/GenBank/DDBJ whole genome shotgun (WGS) entry which is preliminary data.</text>
</comment>
<keyword evidence="4" id="KW-1185">Reference proteome</keyword>
<gene>
    <name evidence="3" type="ORF">COLO4_06650</name>
</gene>
<keyword evidence="2" id="KW-0732">Signal</keyword>
<reference evidence="4" key="1">
    <citation type="submission" date="2013-09" db="EMBL/GenBank/DDBJ databases">
        <title>Corchorus olitorius genome sequencing.</title>
        <authorList>
            <person name="Alam M."/>
            <person name="Haque M.S."/>
            <person name="Islam M.S."/>
            <person name="Emdad E.M."/>
            <person name="Islam M.M."/>
            <person name="Ahmed B."/>
            <person name="Halim A."/>
            <person name="Hossen Q.M.M."/>
            <person name="Hossain M.Z."/>
            <person name="Ahmed R."/>
            <person name="Khan M.M."/>
            <person name="Islam R."/>
            <person name="Rashid M.M."/>
            <person name="Khan S.A."/>
            <person name="Rahman M.S."/>
            <person name="Alam M."/>
            <person name="Yahiya A.S."/>
            <person name="Khan M.S."/>
            <person name="Azam M.S."/>
            <person name="Haque T."/>
            <person name="Lashkar M.Z.H."/>
            <person name="Akhand A.I."/>
            <person name="Morshed G."/>
            <person name="Roy S."/>
            <person name="Uddin K.S."/>
            <person name="Rabeya T."/>
            <person name="Hossain A.S."/>
            <person name="Chowdhury A."/>
            <person name="Snigdha A.R."/>
            <person name="Mortoza M.S."/>
            <person name="Matin S.A."/>
            <person name="Hoque S.M.E."/>
            <person name="Islam M.K."/>
            <person name="Roy D.K."/>
            <person name="Haider R."/>
            <person name="Moosa M.M."/>
            <person name="Elias S.M."/>
            <person name="Hasan A.M."/>
            <person name="Jahan S."/>
            <person name="Shafiuddin M."/>
            <person name="Mahmood N."/>
            <person name="Shommy N.S."/>
        </authorList>
    </citation>
    <scope>NUCLEOTIDE SEQUENCE [LARGE SCALE GENOMIC DNA]</scope>
    <source>
        <strain evidence="4">cv. O-4</strain>
    </source>
</reference>
<dbReference type="OrthoDB" id="10314332at2759"/>
<feature type="compositionally biased region" description="Polar residues" evidence="1">
    <location>
        <begin position="54"/>
        <end position="85"/>
    </location>
</feature>
<accession>A0A1R3KME2</accession>